<dbReference type="eggNOG" id="KOG2582">
    <property type="taxonomic scope" value="Eukaryota"/>
</dbReference>
<dbReference type="PANTHER" id="PTHR10758">
    <property type="entry name" value="26S PROTEASOME NON-ATPASE REGULATORY SUBUNIT 3/COP9 SIGNALOSOME COMPLEX SUBUNIT 3"/>
    <property type="match status" value="1"/>
</dbReference>
<dbReference type="InterPro" id="IPR055089">
    <property type="entry name" value="COP9_N"/>
</dbReference>
<dbReference type="EMBL" id="JELW01000008">
    <property type="protein sequence ID" value="EXV01462.1"/>
    <property type="molecule type" value="Genomic_DNA"/>
</dbReference>
<feature type="domain" description="COP9 signalosome complex subunit 3 N-terminal helical repeats" evidence="2">
    <location>
        <begin position="41"/>
        <end position="285"/>
    </location>
</feature>
<sequence length="489" mass="53668">MDHVHGILTALPVTKPSTNSAAKAYDISIRQHVATLTNVFAEIRRAVLSNPEHLLETLDPAVHSIGYLVVLDILLQLADPATPISQATLLDKVVEFVLHFDAIQIRYYGHSMLSLLEKIGSGRLFPPATAVALLSSAVLRIDPSGTFFTSTHLLLAKLAYSSNVVDAALEVFDRDILFYPDMSHSKDGRLLCEPNLAPESYISTQTGLTNNVKQSAVLEYDYIRGLAYMSMGLWSKAEIVLEQVISHPSRIGGVSKIMVESHKRWILVGLLSQGKIPTVPSYTSASAISSYKITGGSYAAIAEAFCSGDAAKLKSLIEENATLWEEDGTSNLLTEILSSYQKWQIIGLRQVYQRVEISQVREMTLNALTGRPLANDGEVLSLVGGMIESGMLNGQIEQDGNENYISFRENRDVLSEAEFATQIAKSHSAIDLLGRQYQLMNDRLSGSKEYVKHLVKDQKRAEKDNTDAGIGFDSQIEDEDLMAGIVPHA</sequence>
<comment type="caution">
    <text evidence="3">The sequence shown here is derived from an EMBL/GenBank/DDBJ whole genome shotgun (WGS) entry which is preliminary data.</text>
</comment>
<dbReference type="PANTHER" id="PTHR10758:SF1">
    <property type="entry name" value="COP9 SIGNALOSOME COMPLEX SUBUNIT 3"/>
    <property type="match status" value="1"/>
</dbReference>
<dbReference type="Pfam" id="PF22788">
    <property type="entry name" value="COP9_hel_rpt"/>
    <property type="match status" value="1"/>
</dbReference>
<dbReference type="AlphaFoldDB" id="A0A014N5D0"/>
<gene>
    <name evidence="3" type="ORF">X797_005558</name>
</gene>
<dbReference type="HOGENOM" id="CLU_028825_1_0_1"/>
<protein>
    <recommendedName>
        <fullName evidence="2">COP9 signalosome complex subunit 3 N-terminal helical repeats domain-containing protein</fullName>
    </recommendedName>
</protein>
<reference evidence="3 4" key="1">
    <citation type="submission" date="2014-02" db="EMBL/GenBank/DDBJ databases">
        <title>The genome sequence of the entomopathogenic fungus Metarhizium robertsii ARSEF 2575.</title>
        <authorList>
            <person name="Giuliano Garisto Donzelli B."/>
            <person name="Roe B.A."/>
            <person name="Macmil S.L."/>
            <person name="Krasnoff S.B."/>
            <person name="Gibson D.M."/>
        </authorList>
    </citation>
    <scope>NUCLEOTIDE SEQUENCE [LARGE SCALE GENOMIC DNA]</scope>
    <source>
        <strain evidence="3 4">ARSEF 2575</strain>
    </source>
</reference>
<evidence type="ECO:0000259" key="2">
    <source>
        <dbReference type="Pfam" id="PF22788"/>
    </source>
</evidence>
<evidence type="ECO:0000313" key="3">
    <source>
        <dbReference type="EMBL" id="EXV01462.1"/>
    </source>
</evidence>
<dbReference type="GO" id="GO:0008180">
    <property type="term" value="C:COP9 signalosome"/>
    <property type="evidence" value="ECO:0007669"/>
    <property type="project" value="TreeGrafter"/>
</dbReference>
<dbReference type="GO" id="GO:0006511">
    <property type="term" value="P:ubiquitin-dependent protein catabolic process"/>
    <property type="evidence" value="ECO:0007669"/>
    <property type="project" value="TreeGrafter"/>
</dbReference>
<keyword evidence="1" id="KW-0963">Cytoplasm</keyword>
<organism evidence="3 4">
    <name type="scientific">Metarhizium robertsii</name>
    <dbReference type="NCBI Taxonomy" id="568076"/>
    <lineage>
        <taxon>Eukaryota</taxon>
        <taxon>Fungi</taxon>
        <taxon>Dikarya</taxon>
        <taxon>Ascomycota</taxon>
        <taxon>Pezizomycotina</taxon>
        <taxon>Sordariomycetes</taxon>
        <taxon>Hypocreomycetidae</taxon>
        <taxon>Hypocreales</taxon>
        <taxon>Clavicipitaceae</taxon>
        <taxon>Metarhizium</taxon>
    </lineage>
</organism>
<dbReference type="InterPro" id="IPR050756">
    <property type="entry name" value="CSN3"/>
</dbReference>
<dbReference type="Proteomes" id="UP000030151">
    <property type="component" value="Unassembled WGS sequence"/>
</dbReference>
<proteinExistence type="predicted"/>
<evidence type="ECO:0000313" key="4">
    <source>
        <dbReference type="Proteomes" id="UP000030151"/>
    </source>
</evidence>
<accession>A0A014N5D0</accession>
<name>A0A014N5D0_9HYPO</name>
<evidence type="ECO:0000256" key="1">
    <source>
        <dbReference type="ARBA" id="ARBA00022490"/>
    </source>
</evidence>
<dbReference type="OrthoDB" id="29061at2759"/>